<keyword evidence="4 6" id="KW-0694">RNA-binding</keyword>
<comment type="similarity">
    <text evidence="1 6">Belongs to the eukaryotic initiation factor 4E family.</text>
</comment>
<dbReference type="InterPro" id="IPR001040">
    <property type="entry name" value="TIF_eIF_4E"/>
</dbReference>
<feature type="compositionally biased region" description="Polar residues" evidence="7">
    <location>
        <begin position="227"/>
        <end position="239"/>
    </location>
</feature>
<dbReference type="AlphaFoldDB" id="A0A7M5V388"/>
<keyword evidence="9" id="KW-1185">Reference proteome</keyword>
<dbReference type="Pfam" id="PF01652">
    <property type="entry name" value="IF4E"/>
    <property type="match status" value="1"/>
</dbReference>
<accession>A0A7M5V388</accession>
<dbReference type="PANTHER" id="PTHR11960">
    <property type="entry name" value="EUKARYOTIC TRANSLATION INITIATION FACTOR 4E RELATED"/>
    <property type="match status" value="1"/>
</dbReference>
<dbReference type="OrthoDB" id="17977at2759"/>
<dbReference type="Proteomes" id="UP000594262">
    <property type="component" value="Unplaced"/>
</dbReference>
<dbReference type="PANTHER" id="PTHR11960:SF66">
    <property type="entry name" value="EUKARYOTIC TRANSLATION INITIATION FACTOR 4E TYPE 3"/>
    <property type="match status" value="1"/>
</dbReference>
<dbReference type="EnsemblMetazoa" id="CLYHEMT005378.1">
    <property type="protein sequence ID" value="CLYHEMP005378.1"/>
    <property type="gene ID" value="CLYHEMG005378"/>
</dbReference>
<dbReference type="InterPro" id="IPR023398">
    <property type="entry name" value="TIF_eIF4e-like"/>
</dbReference>
<dbReference type="SUPFAM" id="SSF55418">
    <property type="entry name" value="eIF4e-like"/>
    <property type="match status" value="1"/>
</dbReference>
<keyword evidence="3" id="KW-0810">Translation regulation</keyword>
<keyword evidence="2 6" id="KW-0396">Initiation factor</keyword>
<dbReference type="GO" id="GO:0006417">
    <property type="term" value="P:regulation of translation"/>
    <property type="evidence" value="ECO:0007669"/>
    <property type="project" value="UniProtKB-KW"/>
</dbReference>
<reference evidence="8" key="1">
    <citation type="submission" date="2021-01" db="UniProtKB">
        <authorList>
            <consortium name="EnsemblMetazoa"/>
        </authorList>
    </citation>
    <scope>IDENTIFICATION</scope>
</reference>
<feature type="compositionally biased region" description="Polar residues" evidence="7">
    <location>
        <begin position="1"/>
        <end position="14"/>
    </location>
</feature>
<feature type="region of interest" description="Disordered" evidence="7">
    <location>
        <begin position="222"/>
        <end position="249"/>
    </location>
</feature>
<evidence type="ECO:0000313" key="8">
    <source>
        <dbReference type="EnsemblMetazoa" id="CLYHEMP005378.1"/>
    </source>
</evidence>
<evidence type="ECO:0000256" key="2">
    <source>
        <dbReference type="ARBA" id="ARBA00022540"/>
    </source>
</evidence>
<protein>
    <submittedName>
        <fullName evidence="8">Uncharacterized protein</fullName>
    </submittedName>
</protein>
<dbReference type="Gene3D" id="3.30.760.10">
    <property type="entry name" value="RNA Cap, Translation Initiation Factor Eif4e"/>
    <property type="match status" value="1"/>
</dbReference>
<sequence>MATGSNQPTSQSINIPGRNRDRLLPDNDPAIFSSPKLSPSSVLTLEDTEKLGIPLKTPWTFWYDRYKRNLSAAEYEANLKKIYTVRTVQGFWSVYNNIPPTGKIGLASYHLMRDDRRPLWEDEANIKGGYWKMRCPKNKTPLVWKELLLALIGEQFKDLISEADMIVGASVSIRDRDDILQIWNNRSVEASDAKVIKKLGELVPGLDVSGAFYKAHQAHENFESGGSRKSSAQTGTSPFNFRHSPIHSR</sequence>
<feature type="region of interest" description="Disordered" evidence="7">
    <location>
        <begin position="1"/>
        <end position="29"/>
    </location>
</feature>
<dbReference type="RefSeq" id="XP_066913146.1">
    <property type="nucleotide sequence ID" value="XM_067057045.1"/>
</dbReference>
<name>A0A7M5V388_9CNID</name>
<organism evidence="8 9">
    <name type="scientific">Clytia hemisphaerica</name>
    <dbReference type="NCBI Taxonomy" id="252671"/>
    <lineage>
        <taxon>Eukaryota</taxon>
        <taxon>Metazoa</taxon>
        <taxon>Cnidaria</taxon>
        <taxon>Hydrozoa</taxon>
        <taxon>Hydroidolina</taxon>
        <taxon>Leptothecata</taxon>
        <taxon>Obeliida</taxon>
        <taxon>Clytiidae</taxon>
        <taxon>Clytia</taxon>
    </lineage>
</organism>
<dbReference type="GO" id="GO:0003743">
    <property type="term" value="F:translation initiation factor activity"/>
    <property type="evidence" value="ECO:0007669"/>
    <property type="project" value="UniProtKB-KW"/>
</dbReference>
<evidence type="ECO:0000313" key="9">
    <source>
        <dbReference type="Proteomes" id="UP000594262"/>
    </source>
</evidence>
<evidence type="ECO:0000256" key="4">
    <source>
        <dbReference type="ARBA" id="ARBA00022884"/>
    </source>
</evidence>
<keyword evidence="5 6" id="KW-0648">Protein biosynthesis</keyword>
<evidence type="ECO:0000256" key="5">
    <source>
        <dbReference type="ARBA" id="ARBA00022917"/>
    </source>
</evidence>
<evidence type="ECO:0000256" key="6">
    <source>
        <dbReference type="RuleBase" id="RU004374"/>
    </source>
</evidence>
<dbReference type="FunFam" id="3.30.760.10:FF:000007">
    <property type="entry name" value="Eukaryotic translation initiation factor 4E family member 3"/>
    <property type="match status" value="1"/>
</dbReference>
<dbReference type="GO" id="GO:0016281">
    <property type="term" value="C:eukaryotic translation initiation factor 4F complex"/>
    <property type="evidence" value="ECO:0007669"/>
    <property type="project" value="TreeGrafter"/>
</dbReference>
<dbReference type="GO" id="GO:0000340">
    <property type="term" value="F:RNA 7-methylguanosine cap binding"/>
    <property type="evidence" value="ECO:0007669"/>
    <property type="project" value="TreeGrafter"/>
</dbReference>
<evidence type="ECO:0000256" key="7">
    <source>
        <dbReference type="SAM" id="MobiDB-lite"/>
    </source>
</evidence>
<dbReference type="GeneID" id="136800392"/>
<proteinExistence type="inferred from homology"/>
<evidence type="ECO:0000256" key="3">
    <source>
        <dbReference type="ARBA" id="ARBA00022845"/>
    </source>
</evidence>
<evidence type="ECO:0000256" key="1">
    <source>
        <dbReference type="ARBA" id="ARBA00009860"/>
    </source>
</evidence>